<dbReference type="AlphaFoldDB" id="A0A9D0Z930"/>
<dbReference type="Pfam" id="PF00005">
    <property type="entry name" value="ABC_tran"/>
    <property type="match status" value="1"/>
</dbReference>
<reference evidence="5" key="1">
    <citation type="submission" date="2020-10" db="EMBL/GenBank/DDBJ databases">
        <authorList>
            <person name="Gilroy R."/>
        </authorList>
    </citation>
    <scope>NUCLEOTIDE SEQUENCE</scope>
    <source>
        <strain evidence="5">ChiSxjej2B14-6234</strain>
    </source>
</reference>
<dbReference type="InterPro" id="IPR003593">
    <property type="entry name" value="AAA+_ATPase"/>
</dbReference>
<gene>
    <name evidence="5" type="ORF">IAB73_03415</name>
</gene>
<proteinExistence type="predicted"/>
<dbReference type="GO" id="GO:0005524">
    <property type="term" value="F:ATP binding"/>
    <property type="evidence" value="ECO:0007669"/>
    <property type="project" value="UniProtKB-KW"/>
</dbReference>
<reference evidence="5" key="2">
    <citation type="journal article" date="2021" name="PeerJ">
        <title>Extensive microbial diversity within the chicken gut microbiome revealed by metagenomics and culture.</title>
        <authorList>
            <person name="Gilroy R."/>
            <person name="Ravi A."/>
            <person name="Getino M."/>
            <person name="Pursley I."/>
            <person name="Horton D.L."/>
            <person name="Alikhan N.F."/>
            <person name="Baker D."/>
            <person name="Gharbi K."/>
            <person name="Hall N."/>
            <person name="Watson M."/>
            <person name="Adriaenssens E.M."/>
            <person name="Foster-Nyarko E."/>
            <person name="Jarju S."/>
            <person name="Secka A."/>
            <person name="Antonio M."/>
            <person name="Oren A."/>
            <person name="Chaudhuri R.R."/>
            <person name="La Ragione R."/>
            <person name="Hildebrand F."/>
            <person name="Pallen M.J."/>
        </authorList>
    </citation>
    <scope>NUCLEOTIDE SEQUENCE</scope>
    <source>
        <strain evidence="5">ChiSxjej2B14-6234</strain>
    </source>
</reference>
<accession>A0A9D0Z930</accession>
<dbReference type="CDD" id="cd03230">
    <property type="entry name" value="ABC_DR_subfamily_A"/>
    <property type="match status" value="1"/>
</dbReference>
<evidence type="ECO:0000313" key="5">
    <source>
        <dbReference type="EMBL" id="HIQ71244.1"/>
    </source>
</evidence>
<comment type="caution">
    <text evidence="5">The sequence shown here is derived from an EMBL/GenBank/DDBJ whole genome shotgun (WGS) entry which is preliminary data.</text>
</comment>
<evidence type="ECO:0000256" key="3">
    <source>
        <dbReference type="ARBA" id="ARBA00022840"/>
    </source>
</evidence>
<dbReference type="PANTHER" id="PTHR42939:SF3">
    <property type="entry name" value="ABC TRANSPORTER ATP-BINDING COMPONENT"/>
    <property type="match status" value="1"/>
</dbReference>
<name>A0A9D0Z930_9FIRM</name>
<keyword evidence="2" id="KW-0547">Nucleotide-binding</keyword>
<keyword evidence="1" id="KW-0813">Transport</keyword>
<dbReference type="InterPro" id="IPR051782">
    <property type="entry name" value="ABC_Transporter_VariousFunc"/>
</dbReference>
<evidence type="ECO:0000256" key="1">
    <source>
        <dbReference type="ARBA" id="ARBA00022448"/>
    </source>
</evidence>
<dbReference type="GO" id="GO:0016887">
    <property type="term" value="F:ATP hydrolysis activity"/>
    <property type="evidence" value="ECO:0007669"/>
    <property type="project" value="InterPro"/>
</dbReference>
<evidence type="ECO:0000259" key="4">
    <source>
        <dbReference type="PROSITE" id="PS50893"/>
    </source>
</evidence>
<dbReference type="SMART" id="SM00382">
    <property type="entry name" value="AAA"/>
    <property type="match status" value="1"/>
</dbReference>
<keyword evidence="3 5" id="KW-0067">ATP-binding</keyword>
<evidence type="ECO:0000313" key="6">
    <source>
        <dbReference type="Proteomes" id="UP000886887"/>
    </source>
</evidence>
<dbReference type="InterPro" id="IPR003439">
    <property type="entry name" value="ABC_transporter-like_ATP-bd"/>
</dbReference>
<dbReference type="PROSITE" id="PS00211">
    <property type="entry name" value="ABC_TRANSPORTER_1"/>
    <property type="match status" value="1"/>
</dbReference>
<evidence type="ECO:0000256" key="2">
    <source>
        <dbReference type="ARBA" id="ARBA00022741"/>
    </source>
</evidence>
<dbReference type="SUPFAM" id="SSF52540">
    <property type="entry name" value="P-loop containing nucleoside triphosphate hydrolases"/>
    <property type="match status" value="1"/>
</dbReference>
<feature type="domain" description="ABC transporter" evidence="4">
    <location>
        <begin position="5"/>
        <end position="230"/>
    </location>
</feature>
<dbReference type="InterPro" id="IPR017871">
    <property type="entry name" value="ABC_transporter-like_CS"/>
</dbReference>
<dbReference type="PANTHER" id="PTHR42939">
    <property type="entry name" value="ABC TRANSPORTER ATP-BINDING PROTEIN ALBC-RELATED"/>
    <property type="match status" value="1"/>
</dbReference>
<dbReference type="Gene3D" id="3.40.50.300">
    <property type="entry name" value="P-loop containing nucleotide triphosphate hydrolases"/>
    <property type="match status" value="1"/>
</dbReference>
<dbReference type="Proteomes" id="UP000886887">
    <property type="component" value="Unassembled WGS sequence"/>
</dbReference>
<organism evidence="5 6">
    <name type="scientific">Candidatus Onthenecus intestinigallinarum</name>
    <dbReference type="NCBI Taxonomy" id="2840875"/>
    <lineage>
        <taxon>Bacteria</taxon>
        <taxon>Bacillati</taxon>
        <taxon>Bacillota</taxon>
        <taxon>Clostridia</taxon>
        <taxon>Eubacteriales</taxon>
        <taxon>Candidatus Onthenecus</taxon>
    </lineage>
</organism>
<dbReference type="InterPro" id="IPR027417">
    <property type="entry name" value="P-loop_NTPase"/>
</dbReference>
<sequence length="286" mass="31485">MTEAVRVEGLCKRYDAFELENVGFSVEAGTIAGLVGENGAGKTTTIKAMLGLIRPDAGSVTLLGRPARWDDWRARVHVAYVPDDCCFPTVLCAQDVARMMRGLCPDWRDERFDALLKRFGLEARKPVKDYSKGMRMKLSIACALAREPRLLILDEPTGGLDPVARDDLLDLLQQFVEDERNAVLFSTHITGDLDKIADSVTFLHAGRCALTATRGELLDTAGMARLSAAQLAQLRPGEALRVRRERHGCEALVRDRAAVLRAHPDWVVEGASVEEIMLMIAKGEEA</sequence>
<protein>
    <submittedName>
        <fullName evidence="5">ABC transporter ATP-binding protein</fullName>
    </submittedName>
</protein>
<dbReference type="EMBL" id="DVFJ01000009">
    <property type="protein sequence ID" value="HIQ71244.1"/>
    <property type="molecule type" value="Genomic_DNA"/>
</dbReference>
<dbReference type="PROSITE" id="PS50893">
    <property type="entry name" value="ABC_TRANSPORTER_2"/>
    <property type="match status" value="1"/>
</dbReference>